<dbReference type="Pfam" id="PF02836">
    <property type="entry name" value="Glyco_hydro_2_C"/>
    <property type="match status" value="1"/>
</dbReference>
<accession>A0AB37MAJ3</accession>
<dbReference type="SUPFAM" id="SSF49303">
    <property type="entry name" value="beta-Galactosidase/glucuronidase domain"/>
    <property type="match status" value="1"/>
</dbReference>
<dbReference type="InterPro" id="IPR006104">
    <property type="entry name" value="Glyco_hydro_2_N"/>
</dbReference>
<dbReference type="Proteomes" id="UP000286003">
    <property type="component" value="Unassembled WGS sequence"/>
</dbReference>
<dbReference type="EMBL" id="QRQM01000017">
    <property type="protein sequence ID" value="RHN05279.1"/>
    <property type="molecule type" value="Genomic_DNA"/>
</dbReference>
<dbReference type="Gene3D" id="3.20.20.80">
    <property type="entry name" value="Glycosidases"/>
    <property type="match status" value="1"/>
</dbReference>
<dbReference type="AlphaFoldDB" id="A0AB37MAJ3"/>
<sequence>MMFDSILLKYSMMNRLVFSFLLISGFAFSVCSQDWKPAKAAIMTTWGENMDPAHVLEEYPRPQMRRNDWINLNGIWELTHGTHGDTYNEKRVFDKSILVPFPVESALSGIMEVDAKNDDKNYWYRRTFTVPKNYEGKEVLLHLGAVDWLCEVYVNGKMVGTHEGGYDAFSFNITPYLQKTIQQELVIKVFDSQWAGGQPHGKQSLNPNGIWYTPVTGIWQTVWLEPVAKTHLSDFLIVPDIDNEQMKITLMPNTLSDDMNAVVRVLADGKEVAKMKVSSFGKEQQIPLKNPRLWSPESPFLYDVEIELQKGDETVDIVKSYAGMRKIALERKDGKPCIYLNNKPLFQYGVLDQGWWPDGLYTAPSDEALEYDIKMVKEMGFNMIRKHVKVEPARWYYHCDKLGILVWQDIPNATTNTQRNDWVETNFVREAHNIMNCLKNNPSIITWVVFNEGWGQYDRKDIEDKREAYTRMAVKKVQEKSNGRLVNAASGWFDYEIGDMIDKHHYPLPAVYDNPVNQRAVVCGEYGGINLKIDNHIWAGSEVNYTTVNSTEDLKRLFIGYAGKVEELKKEEGLCAAVYTQITDVESEINGLITYDRKVVKWNPDQLMEVRKVLESIKNIK</sequence>
<dbReference type="InterPro" id="IPR051913">
    <property type="entry name" value="GH2_Domain-Containing"/>
</dbReference>
<evidence type="ECO:0000256" key="3">
    <source>
        <dbReference type="ARBA" id="ARBA00023295"/>
    </source>
</evidence>
<reference evidence="7 8" key="1">
    <citation type="submission" date="2018-08" db="EMBL/GenBank/DDBJ databases">
        <title>A genome reference for cultivated species of the human gut microbiota.</title>
        <authorList>
            <person name="Zou Y."/>
            <person name="Xue W."/>
            <person name="Luo G."/>
        </authorList>
    </citation>
    <scope>NUCLEOTIDE SEQUENCE [LARGE SCALE GENOMIC DNA]</scope>
    <source>
        <strain evidence="7 8">AF31-23</strain>
    </source>
</reference>
<dbReference type="PANTHER" id="PTHR42732:SF2">
    <property type="entry name" value="BETA-MANNOSIDASE"/>
    <property type="match status" value="1"/>
</dbReference>
<evidence type="ECO:0000313" key="7">
    <source>
        <dbReference type="EMBL" id="RHN05279.1"/>
    </source>
</evidence>
<feature type="domain" description="Glycoside hydrolase family 2 catalytic" evidence="5">
    <location>
        <begin position="338"/>
        <end position="491"/>
    </location>
</feature>
<dbReference type="InterPro" id="IPR017853">
    <property type="entry name" value="GH"/>
</dbReference>
<dbReference type="Pfam" id="PF00703">
    <property type="entry name" value="Glyco_hydro_2"/>
    <property type="match status" value="1"/>
</dbReference>
<organism evidence="7 8">
    <name type="scientific">Bacteroides intestinalis</name>
    <dbReference type="NCBI Taxonomy" id="329854"/>
    <lineage>
        <taxon>Bacteria</taxon>
        <taxon>Pseudomonadati</taxon>
        <taxon>Bacteroidota</taxon>
        <taxon>Bacteroidia</taxon>
        <taxon>Bacteroidales</taxon>
        <taxon>Bacteroidaceae</taxon>
        <taxon>Bacteroides</taxon>
    </lineage>
</organism>
<dbReference type="InterPro" id="IPR008979">
    <property type="entry name" value="Galactose-bd-like_sf"/>
</dbReference>
<gene>
    <name evidence="7" type="ORF">DWZ32_15160</name>
</gene>
<proteinExistence type="inferred from homology"/>
<dbReference type="InterPro" id="IPR006103">
    <property type="entry name" value="Glyco_hydro_2_cat"/>
</dbReference>
<dbReference type="InterPro" id="IPR006102">
    <property type="entry name" value="Ig-like_GH2"/>
</dbReference>
<dbReference type="SUPFAM" id="SSF51445">
    <property type="entry name" value="(Trans)glycosidases"/>
    <property type="match status" value="1"/>
</dbReference>
<dbReference type="PANTHER" id="PTHR42732">
    <property type="entry name" value="BETA-GALACTOSIDASE"/>
    <property type="match status" value="1"/>
</dbReference>
<keyword evidence="3" id="KW-0326">Glycosidase</keyword>
<comment type="caution">
    <text evidence="7">The sequence shown here is derived from an EMBL/GenBank/DDBJ whole genome shotgun (WGS) entry which is preliminary data.</text>
</comment>
<keyword evidence="2 7" id="KW-0378">Hydrolase</keyword>
<feature type="domain" description="Glycosyl hydrolases family 2 sugar binding" evidence="6">
    <location>
        <begin position="110"/>
        <end position="197"/>
    </location>
</feature>
<dbReference type="Pfam" id="PF02837">
    <property type="entry name" value="Glyco_hydro_2_N"/>
    <property type="match status" value="1"/>
</dbReference>
<evidence type="ECO:0000259" key="6">
    <source>
        <dbReference type="Pfam" id="PF02837"/>
    </source>
</evidence>
<comment type="similarity">
    <text evidence="1">Belongs to the glycosyl hydrolase 2 family.</text>
</comment>
<evidence type="ECO:0000259" key="4">
    <source>
        <dbReference type="Pfam" id="PF00703"/>
    </source>
</evidence>
<name>A0AB37MAJ3_9BACE</name>
<evidence type="ECO:0000256" key="1">
    <source>
        <dbReference type="ARBA" id="ARBA00007401"/>
    </source>
</evidence>
<dbReference type="Gene3D" id="2.60.40.10">
    <property type="entry name" value="Immunoglobulins"/>
    <property type="match status" value="1"/>
</dbReference>
<dbReference type="Gene3D" id="2.60.120.260">
    <property type="entry name" value="Galactose-binding domain-like"/>
    <property type="match status" value="1"/>
</dbReference>
<feature type="domain" description="Glycoside hydrolase family 2 immunoglobulin-like beta-sandwich" evidence="4">
    <location>
        <begin position="230"/>
        <end position="325"/>
    </location>
</feature>
<dbReference type="SUPFAM" id="SSF49785">
    <property type="entry name" value="Galactose-binding domain-like"/>
    <property type="match status" value="1"/>
</dbReference>
<evidence type="ECO:0000259" key="5">
    <source>
        <dbReference type="Pfam" id="PF02836"/>
    </source>
</evidence>
<dbReference type="GO" id="GO:0005975">
    <property type="term" value="P:carbohydrate metabolic process"/>
    <property type="evidence" value="ECO:0007669"/>
    <property type="project" value="InterPro"/>
</dbReference>
<protein>
    <submittedName>
        <fullName evidence="7">Glycoside hydrolase family 2</fullName>
    </submittedName>
</protein>
<dbReference type="GO" id="GO:0004553">
    <property type="term" value="F:hydrolase activity, hydrolyzing O-glycosyl compounds"/>
    <property type="evidence" value="ECO:0007669"/>
    <property type="project" value="InterPro"/>
</dbReference>
<dbReference type="InterPro" id="IPR036156">
    <property type="entry name" value="Beta-gal/glucu_dom_sf"/>
</dbReference>
<dbReference type="InterPro" id="IPR013783">
    <property type="entry name" value="Ig-like_fold"/>
</dbReference>
<evidence type="ECO:0000256" key="2">
    <source>
        <dbReference type="ARBA" id="ARBA00022801"/>
    </source>
</evidence>
<evidence type="ECO:0000313" key="8">
    <source>
        <dbReference type="Proteomes" id="UP000286003"/>
    </source>
</evidence>